<keyword evidence="4 5" id="KW-0378">Hydrolase</keyword>
<dbReference type="CDD" id="cd16964">
    <property type="entry name" value="YqgF"/>
    <property type="match status" value="1"/>
</dbReference>
<dbReference type="SUPFAM" id="SSF53098">
    <property type="entry name" value="Ribonuclease H-like"/>
    <property type="match status" value="1"/>
</dbReference>
<dbReference type="NCBIfam" id="TIGR00250">
    <property type="entry name" value="RNAse_H_YqgF"/>
    <property type="match status" value="1"/>
</dbReference>
<dbReference type="InterPro" id="IPR037027">
    <property type="entry name" value="YqgF/RNaseH-like_dom_sf"/>
</dbReference>
<protein>
    <recommendedName>
        <fullName evidence="5">Putative pre-16S rRNA nuclease</fullName>
        <ecNumber evidence="5">3.1.-.-</ecNumber>
    </recommendedName>
</protein>
<proteinExistence type="inferred from homology"/>
<evidence type="ECO:0000256" key="1">
    <source>
        <dbReference type="ARBA" id="ARBA00022490"/>
    </source>
</evidence>
<dbReference type="PANTHER" id="PTHR33317:SF4">
    <property type="entry name" value="POLYNUCLEOTIDYL TRANSFERASE, RIBONUCLEASE H-LIKE SUPERFAMILY PROTEIN"/>
    <property type="match status" value="1"/>
</dbReference>
<dbReference type="RefSeq" id="WP_380941389.1">
    <property type="nucleotide sequence ID" value="NZ_JBHUFC010000006.1"/>
</dbReference>
<evidence type="ECO:0000256" key="3">
    <source>
        <dbReference type="ARBA" id="ARBA00022722"/>
    </source>
</evidence>
<evidence type="ECO:0000313" key="8">
    <source>
        <dbReference type="Proteomes" id="UP001597283"/>
    </source>
</evidence>
<dbReference type="SMART" id="SM00732">
    <property type="entry name" value="YqgFc"/>
    <property type="match status" value="1"/>
</dbReference>
<dbReference type="Proteomes" id="UP001597283">
    <property type="component" value="Unassembled WGS sequence"/>
</dbReference>
<evidence type="ECO:0000256" key="4">
    <source>
        <dbReference type="ARBA" id="ARBA00022801"/>
    </source>
</evidence>
<feature type="domain" description="YqgF/RNase H-like" evidence="6">
    <location>
        <begin position="17"/>
        <end position="116"/>
    </location>
</feature>
<evidence type="ECO:0000256" key="2">
    <source>
        <dbReference type="ARBA" id="ARBA00022517"/>
    </source>
</evidence>
<comment type="function">
    <text evidence="5">Could be a nuclease involved in processing of the 5'-end of pre-16S rRNA.</text>
</comment>
<sequence>MITTVTAEFRAALPTGGRLLGLDVGTKTIGTALCDAGWSFASPAPLVRRTKFTADKSILAAMLAPQSVKGVIVGLPLNLDGSDSPRTQSTRAFARNIADWDLPILLWDERWSTVAVERVMIEQDLSRAKRAERVDSLAAAHILQAAIDALVNV</sequence>
<evidence type="ECO:0000256" key="5">
    <source>
        <dbReference type="HAMAP-Rule" id="MF_00651"/>
    </source>
</evidence>
<comment type="caution">
    <text evidence="7">The sequence shown here is derived from an EMBL/GenBank/DDBJ whole genome shotgun (WGS) entry which is preliminary data.</text>
</comment>
<accession>A0ABW4NGT4</accession>
<dbReference type="Gene3D" id="3.30.420.140">
    <property type="entry name" value="YqgF/RNase H-like domain"/>
    <property type="match status" value="1"/>
</dbReference>
<keyword evidence="3 5" id="KW-0540">Nuclease</keyword>
<dbReference type="InterPro" id="IPR012337">
    <property type="entry name" value="RNaseH-like_sf"/>
</dbReference>
<evidence type="ECO:0000313" key="7">
    <source>
        <dbReference type="EMBL" id="MFD1789021.1"/>
    </source>
</evidence>
<gene>
    <name evidence="7" type="primary">ruvX</name>
    <name evidence="7" type="ORF">ACFSC3_15770</name>
</gene>
<reference evidence="8" key="1">
    <citation type="journal article" date="2019" name="Int. J. Syst. Evol. Microbiol.">
        <title>The Global Catalogue of Microorganisms (GCM) 10K type strain sequencing project: providing services to taxonomists for standard genome sequencing and annotation.</title>
        <authorList>
            <consortium name="The Broad Institute Genomics Platform"/>
            <consortium name="The Broad Institute Genome Sequencing Center for Infectious Disease"/>
            <person name="Wu L."/>
            <person name="Ma J."/>
        </authorList>
    </citation>
    <scope>NUCLEOTIDE SEQUENCE [LARGE SCALE GENOMIC DNA]</scope>
    <source>
        <strain evidence="8">Q85</strain>
    </source>
</reference>
<dbReference type="EMBL" id="JBHUFC010000006">
    <property type="protein sequence ID" value="MFD1789021.1"/>
    <property type="molecule type" value="Genomic_DNA"/>
</dbReference>
<evidence type="ECO:0000259" key="6">
    <source>
        <dbReference type="SMART" id="SM00732"/>
    </source>
</evidence>
<dbReference type="HAMAP" id="MF_00651">
    <property type="entry name" value="Nuclease_YqgF"/>
    <property type="match status" value="1"/>
</dbReference>
<comment type="subcellular location">
    <subcellularLocation>
        <location evidence="5">Cytoplasm</location>
    </subcellularLocation>
</comment>
<keyword evidence="8" id="KW-1185">Reference proteome</keyword>
<comment type="similarity">
    <text evidence="5">Belongs to the YqgF HJR family.</text>
</comment>
<dbReference type="Pfam" id="PF03652">
    <property type="entry name" value="RuvX"/>
    <property type="match status" value="1"/>
</dbReference>
<dbReference type="InterPro" id="IPR005227">
    <property type="entry name" value="YqgF"/>
</dbReference>
<dbReference type="InterPro" id="IPR006641">
    <property type="entry name" value="YqgF/RNaseH-like_dom"/>
</dbReference>
<dbReference type="EC" id="3.1.-.-" evidence="5"/>
<name>A0ABW4NGT4_9SPHN</name>
<keyword evidence="2 5" id="KW-0690">Ribosome biogenesis</keyword>
<dbReference type="PANTHER" id="PTHR33317">
    <property type="entry name" value="POLYNUCLEOTIDYL TRANSFERASE, RIBONUCLEASE H-LIKE SUPERFAMILY PROTEIN"/>
    <property type="match status" value="1"/>
</dbReference>
<organism evidence="7 8">
    <name type="scientific">Sphingomonas floccifaciens</name>
    <dbReference type="NCBI Taxonomy" id="1844115"/>
    <lineage>
        <taxon>Bacteria</taxon>
        <taxon>Pseudomonadati</taxon>
        <taxon>Pseudomonadota</taxon>
        <taxon>Alphaproteobacteria</taxon>
        <taxon>Sphingomonadales</taxon>
        <taxon>Sphingomonadaceae</taxon>
        <taxon>Sphingomonas</taxon>
    </lineage>
</organism>
<keyword evidence="1 5" id="KW-0963">Cytoplasm</keyword>